<dbReference type="AlphaFoldDB" id="A0A2G5IC31"/>
<gene>
    <name evidence="1" type="ORF">CB0940_00688</name>
    <name evidence="2" type="ORF">RHO25_000722</name>
</gene>
<keyword evidence="4" id="KW-1185">Reference proteome</keyword>
<reference evidence="2 4" key="2">
    <citation type="submission" date="2023-09" db="EMBL/GenBank/DDBJ databases">
        <title>Complete-Gapless Cercospora beticola genome.</title>
        <authorList>
            <person name="Wyatt N.A."/>
            <person name="Spanner R.E."/>
            <person name="Bolton M.D."/>
        </authorList>
    </citation>
    <scope>NUCLEOTIDE SEQUENCE [LARGE SCALE GENOMIC DNA]</scope>
    <source>
        <strain evidence="2">Cb09-40</strain>
    </source>
</reference>
<dbReference type="Proteomes" id="UP000230605">
    <property type="component" value="Chromosome 1"/>
</dbReference>
<name>A0A2G5IC31_CERBT</name>
<reference evidence="1 3" key="1">
    <citation type="submission" date="2015-10" db="EMBL/GenBank/DDBJ databases">
        <title>The cercosporin biosynthetic gene cluster was horizontally transferred to several fungal lineages and shown to be expanded in Cercospora beticola based on microsynteny with recipient genomes.</title>
        <authorList>
            <person name="De Jonge R."/>
            <person name="Ebert M.K."/>
            <person name="Suttle J.C."/>
            <person name="Jurick Ii W.M."/>
            <person name="Secor G.A."/>
            <person name="Thomma B.P."/>
            <person name="Van De Peer Y."/>
            <person name="Bolton M.D."/>
        </authorList>
    </citation>
    <scope>NUCLEOTIDE SEQUENCE [LARGE SCALE GENOMIC DNA]</scope>
    <source>
        <strain evidence="1 3">09-40</strain>
    </source>
</reference>
<proteinExistence type="predicted"/>
<dbReference type="EMBL" id="CP134184">
    <property type="protein sequence ID" value="WPA96116.1"/>
    <property type="molecule type" value="Genomic_DNA"/>
</dbReference>
<sequence length="120" mass="12967">MPSTISPTVPSIAKNQVLESLICASFTLHSGGKAVLEFAKTLFGNIAVSTAVEERQHDEKMVGMNGGFGEGFACTSLARAYSLLIEHGEDVNAQDLKNIALERFLADDFQYQVERVRCGG</sequence>
<dbReference type="OrthoDB" id="3624054at2759"/>
<protein>
    <submittedName>
        <fullName evidence="1">Uncharacterized protein</fullName>
    </submittedName>
</protein>
<evidence type="ECO:0000313" key="2">
    <source>
        <dbReference type="EMBL" id="WPA96116.1"/>
    </source>
</evidence>
<dbReference type="EMBL" id="LKMD01000100">
    <property type="protein sequence ID" value="PIB02074.1"/>
    <property type="molecule type" value="Genomic_DNA"/>
</dbReference>
<evidence type="ECO:0000313" key="3">
    <source>
        <dbReference type="Proteomes" id="UP000230605"/>
    </source>
</evidence>
<evidence type="ECO:0000313" key="1">
    <source>
        <dbReference type="EMBL" id="PIB02074.1"/>
    </source>
</evidence>
<accession>A0A2G5IC31</accession>
<organism evidence="1 3">
    <name type="scientific">Cercospora beticola</name>
    <name type="common">Sugarbeet leaf spot fungus</name>
    <dbReference type="NCBI Taxonomy" id="122368"/>
    <lineage>
        <taxon>Eukaryota</taxon>
        <taxon>Fungi</taxon>
        <taxon>Dikarya</taxon>
        <taxon>Ascomycota</taxon>
        <taxon>Pezizomycotina</taxon>
        <taxon>Dothideomycetes</taxon>
        <taxon>Dothideomycetidae</taxon>
        <taxon>Mycosphaerellales</taxon>
        <taxon>Mycosphaerellaceae</taxon>
        <taxon>Cercospora</taxon>
    </lineage>
</organism>
<dbReference type="Proteomes" id="UP001302367">
    <property type="component" value="Chromosome 1"/>
</dbReference>
<evidence type="ECO:0000313" key="4">
    <source>
        <dbReference type="Proteomes" id="UP001302367"/>
    </source>
</evidence>